<dbReference type="PROSITE" id="PS00211">
    <property type="entry name" value="ABC_TRANSPORTER_1"/>
    <property type="match status" value="1"/>
</dbReference>
<dbReference type="InterPro" id="IPR017871">
    <property type="entry name" value="ABC_transporter-like_CS"/>
</dbReference>
<keyword evidence="4" id="KW-0067">ATP-binding</keyword>
<evidence type="ECO:0000256" key="5">
    <source>
        <dbReference type="SAM" id="MobiDB-lite"/>
    </source>
</evidence>
<dbReference type="GO" id="GO:0005524">
    <property type="term" value="F:ATP binding"/>
    <property type="evidence" value="ECO:0007669"/>
    <property type="project" value="UniProtKB-KW"/>
</dbReference>
<dbReference type="Pfam" id="PF00005">
    <property type="entry name" value="ABC_tran"/>
    <property type="match status" value="1"/>
</dbReference>
<dbReference type="PANTHER" id="PTHR43776">
    <property type="entry name" value="TRANSPORT ATP-BINDING PROTEIN"/>
    <property type="match status" value="1"/>
</dbReference>
<evidence type="ECO:0000313" key="7">
    <source>
        <dbReference type="Proteomes" id="UP000060513"/>
    </source>
</evidence>
<keyword evidence="3" id="KW-0547">Nucleotide-binding</keyword>
<dbReference type="NCBIfam" id="TIGR01727">
    <property type="entry name" value="oligo_HPY"/>
    <property type="match status" value="1"/>
</dbReference>
<sequence>MSLLELDDVKVHFPVRKGVLFNRTVGHVYAVDGVSLKVEAGQTYGLVGESGCGKTTLGRGVLRLVDITDGEVLFDGTDLAKLPEEEMRRYRRRLQMVFQDPLGSLNPRQNIESILSEGMAAHGIGKDQDERREKIKEILGKVGLPTNALSRYPHEFSGGQRQRIGIARALVLEPDVIICDEPVSALDVSVQAQVINLLEELQESMGLTYLVIAHDLAVVRHISDVIGVMYLGSLVEEAPSDALYAGPKHPYTKALMSAVPVPDPEVEDRRERILLQGDLPSPANPPAGCRFHTRCPWAQDRCAVERPVLTDVGDGHKVACHFAAEIEAGTLELTRPTGIEAVTETKAVAAEGPDADKVAIPAQSSGDEAAESEPEPEKKKEQEPEKASAEADEPAETEEAAAEADAPVEADVPAKGEAEAEVEAAVPAKDDAPAPAVDAPAAADADADADAAGPDEDDAAESDASDAESAKTG</sequence>
<dbReference type="GeneID" id="97236563"/>
<dbReference type="InterPro" id="IPR027417">
    <property type="entry name" value="P-loop_NTPase"/>
</dbReference>
<dbReference type="FunFam" id="3.40.50.300:FF:000016">
    <property type="entry name" value="Oligopeptide ABC transporter ATP-binding component"/>
    <property type="match status" value="1"/>
</dbReference>
<dbReference type="Pfam" id="PF08352">
    <property type="entry name" value="oligo_HPY"/>
    <property type="match status" value="1"/>
</dbReference>
<dbReference type="AlphaFoldDB" id="A0A0M4DQG5"/>
<dbReference type="CDD" id="cd03257">
    <property type="entry name" value="ABC_NikE_OppD_transporters"/>
    <property type="match status" value="1"/>
</dbReference>
<feature type="compositionally biased region" description="Basic and acidic residues" evidence="5">
    <location>
        <begin position="375"/>
        <end position="389"/>
    </location>
</feature>
<dbReference type="InterPro" id="IPR003593">
    <property type="entry name" value="AAA+_ATPase"/>
</dbReference>
<dbReference type="GO" id="GO:0015833">
    <property type="term" value="P:peptide transport"/>
    <property type="evidence" value="ECO:0007669"/>
    <property type="project" value="InterPro"/>
</dbReference>
<reference evidence="6 7" key="1">
    <citation type="submission" date="2015-08" db="EMBL/GenBank/DDBJ databases">
        <title>Genome sequence of the pristinamycin over-producing bacterium Streptomyces pristinaespiralis HCCB10218.</title>
        <authorList>
            <person name="Tian J."/>
            <person name="Yang J."/>
            <person name="Li L."/>
            <person name="Ruan L."/>
            <person name="Wei W."/>
            <person name="Zheng G."/>
            <person name="Wei Z."/>
            <person name="Yang S."/>
            <person name="Ge M."/>
            <person name="Jiang W."/>
            <person name="Lu Y."/>
        </authorList>
    </citation>
    <scope>NUCLEOTIDE SEQUENCE [LARGE SCALE GENOMIC DNA]</scope>
    <source>
        <strain evidence="6 7">HCCB 10218</strain>
    </source>
</reference>
<dbReference type="InterPro" id="IPR013563">
    <property type="entry name" value="Oligopep_ABC_C"/>
</dbReference>
<protein>
    <submittedName>
        <fullName evidence="6">Peptide ABC transporter ATPase</fullName>
    </submittedName>
</protein>
<feature type="region of interest" description="Disordered" evidence="5">
    <location>
        <begin position="347"/>
        <end position="473"/>
    </location>
</feature>
<dbReference type="Proteomes" id="UP000060513">
    <property type="component" value="Chromosome"/>
</dbReference>
<dbReference type="Gene3D" id="3.40.50.300">
    <property type="entry name" value="P-loop containing nucleotide triphosphate hydrolases"/>
    <property type="match status" value="1"/>
</dbReference>
<evidence type="ECO:0000313" key="6">
    <source>
        <dbReference type="EMBL" id="ALC20700.1"/>
    </source>
</evidence>
<dbReference type="RefSeq" id="WP_037773704.1">
    <property type="nucleotide sequence ID" value="NZ_CP011340.1"/>
</dbReference>
<evidence type="ECO:0000256" key="4">
    <source>
        <dbReference type="ARBA" id="ARBA00022840"/>
    </source>
</evidence>
<dbReference type="GO" id="GO:0055085">
    <property type="term" value="P:transmembrane transport"/>
    <property type="evidence" value="ECO:0007669"/>
    <property type="project" value="UniProtKB-ARBA"/>
</dbReference>
<feature type="compositionally biased region" description="Low complexity" evidence="5">
    <location>
        <begin position="423"/>
        <end position="444"/>
    </location>
</feature>
<comment type="similarity">
    <text evidence="1">Belongs to the ABC transporter superfamily.</text>
</comment>
<dbReference type="KEGG" id="spri:SPRI_2394"/>
<dbReference type="PATRIC" id="fig|38300.4.peg.2527"/>
<proteinExistence type="inferred from homology"/>
<dbReference type="InterPro" id="IPR050319">
    <property type="entry name" value="ABC_transp_ATP-bind"/>
</dbReference>
<dbReference type="EMBL" id="CP011340">
    <property type="protein sequence ID" value="ALC20700.1"/>
    <property type="molecule type" value="Genomic_DNA"/>
</dbReference>
<dbReference type="GO" id="GO:0016887">
    <property type="term" value="F:ATP hydrolysis activity"/>
    <property type="evidence" value="ECO:0007669"/>
    <property type="project" value="InterPro"/>
</dbReference>
<feature type="compositionally biased region" description="Acidic residues" evidence="5">
    <location>
        <begin position="445"/>
        <end position="466"/>
    </location>
</feature>
<dbReference type="InterPro" id="IPR003439">
    <property type="entry name" value="ABC_transporter-like_ATP-bd"/>
</dbReference>
<name>A0A0M4DQG5_STRPR</name>
<accession>A0A0M4DQG5</accession>
<dbReference type="OrthoDB" id="3326974at2"/>
<keyword evidence="2" id="KW-0813">Transport</keyword>
<dbReference type="SMART" id="SM00382">
    <property type="entry name" value="AAA"/>
    <property type="match status" value="1"/>
</dbReference>
<gene>
    <name evidence="6" type="ORF">SPRI_2394</name>
</gene>
<dbReference type="SUPFAM" id="SSF52540">
    <property type="entry name" value="P-loop containing nucleoside triphosphate hydrolases"/>
    <property type="match status" value="1"/>
</dbReference>
<evidence type="ECO:0000256" key="3">
    <source>
        <dbReference type="ARBA" id="ARBA00022741"/>
    </source>
</evidence>
<evidence type="ECO:0000256" key="1">
    <source>
        <dbReference type="ARBA" id="ARBA00005417"/>
    </source>
</evidence>
<evidence type="ECO:0000256" key="2">
    <source>
        <dbReference type="ARBA" id="ARBA00022448"/>
    </source>
</evidence>
<dbReference type="PROSITE" id="PS50893">
    <property type="entry name" value="ABC_TRANSPORTER_2"/>
    <property type="match status" value="1"/>
</dbReference>
<feature type="compositionally biased region" description="Acidic residues" evidence="5">
    <location>
        <begin position="390"/>
        <end position="408"/>
    </location>
</feature>
<organism evidence="6">
    <name type="scientific">Streptomyces pristinaespiralis</name>
    <dbReference type="NCBI Taxonomy" id="38300"/>
    <lineage>
        <taxon>Bacteria</taxon>
        <taxon>Bacillati</taxon>
        <taxon>Actinomycetota</taxon>
        <taxon>Actinomycetes</taxon>
        <taxon>Kitasatosporales</taxon>
        <taxon>Streptomycetaceae</taxon>
        <taxon>Streptomyces</taxon>
    </lineage>
</organism>
<dbReference type="STRING" id="38300.SPRI_2394"/>